<dbReference type="Proteomes" id="UP000427769">
    <property type="component" value="Chromosome"/>
</dbReference>
<dbReference type="AlphaFoldDB" id="A0A5K7YYE6"/>
<organism evidence="1 2">
    <name type="scientific">Desulfosarcina widdelii</name>
    <dbReference type="NCBI Taxonomy" id="947919"/>
    <lineage>
        <taxon>Bacteria</taxon>
        <taxon>Pseudomonadati</taxon>
        <taxon>Thermodesulfobacteriota</taxon>
        <taxon>Desulfobacteria</taxon>
        <taxon>Desulfobacterales</taxon>
        <taxon>Desulfosarcinaceae</taxon>
        <taxon>Desulfosarcina</taxon>
    </lineage>
</organism>
<dbReference type="EMBL" id="AP021875">
    <property type="protein sequence ID" value="BBO73445.1"/>
    <property type="molecule type" value="Genomic_DNA"/>
</dbReference>
<dbReference type="KEGG" id="dwd:DSCW_08620"/>
<gene>
    <name evidence="1" type="ORF">DSCW_08620</name>
</gene>
<keyword evidence="2" id="KW-1185">Reference proteome</keyword>
<accession>A0A5K7YYE6</accession>
<sequence length="165" mass="19204">MTQKENLEYYAIINFIREYNQTHKKQFAFGALHRPPMPDAFCKLHKRKIGIEVVHSYGTDEEAAIRLGNRESSHYSKEIHLKRRMTPVDIRALGSLNRRLGKKAEKQYSFSPVWLLIRNGFSLWGLSDYKKNKSRIYVPENHPFNQIWILCDGNSVGVSGILRIA</sequence>
<dbReference type="RefSeq" id="WP_155302554.1">
    <property type="nucleotide sequence ID" value="NZ_AP021875.1"/>
</dbReference>
<evidence type="ECO:0000313" key="1">
    <source>
        <dbReference type="EMBL" id="BBO73445.1"/>
    </source>
</evidence>
<dbReference type="OrthoDB" id="5764462at2"/>
<evidence type="ECO:0000313" key="2">
    <source>
        <dbReference type="Proteomes" id="UP000427769"/>
    </source>
</evidence>
<protein>
    <submittedName>
        <fullName evidence="1">Uncharacterized protein</fullName>
    </submittedName>
</protein>
<name>A0A5K7YYE6_9BACT</name>
<proteinExistence type="predicted"/>
<reference evidence="1 2" key="1">
    <citation type="submission" date="2019-11" db="EMBL/GenBank/DDBJ databases">
        <title>Comparative genomics of hydrocarbon-degrading Desulfosarcina strains.</title>
        <authorList>
            <person name="Watanabe M."/>
            <person name="Kojima H."/>
            <person name="Fukui M."/>
        </authorList>
    </citation>
    <scope>NUCLEOTIDE SEQUENCE [LARGE SCALE GENOMIC DNA]</scope>
    <source>
        <strain evidence="1 2">PP31</strain>
    </source>
</reference>